<dbReference type="Gene3D" id="1.10.10.60">
    <property type="entry name" value="Homeodomain-like"/>
    <property type="match status" value="1"/>
</dbReference>
<dbReference type="EMBL" id="FPIZ01000028">
    <property type="protein sequence ID" value="SFW86163.1"/>
    <property type="molecule type" value="Genomic_DNA"/>
</dbReference>
<dbReference type="SUPFAM" id="SSF46689">
    <property type="entry name" value="Homeodomain-like"/>
    <property type="match status" value="2"/>
</dbReference>
<evidence type="ECO:0000313" key="7">
    <source>
        <dbReference type="Proteomes" id="UP000183788"/>
    </source>
</evidence>
<accession>A0A1K1SP95</accession>
<dbReference type="Pfam" id="PF12833">
    <property type="entry name" value="HTH_18"/>
    <property type="match status" value="1"/>
</dbReference>
<dbReference type="GO" id="GO:0043565">
    <property type="term" value="F:sequence-specific DNA binding"/>
    <property type="evidence" value="ECO:0007669"/>
    <property type="project" value="InterPro"/>
</dbReference>
<keyword evidence="2 5" id="KW-0238">DNA-binding</keyword>
<dbReference type="SMART" id="SM00342">
    <property type="entry name" value="HTH_ARAC"/>
    <property type="match status" value="1"/>
</dbReference>
<feature type="domain" description="HTH araC/xylS-type" evidence="4">
    <location>
        <begin position="41"/>
        <end position="139"/>
    </location>
</feature>
<sequence>MADPFPSTIADIKLTEAITILRTIDPSIDHILANFEDPHKLDLINFMEKHYMFNMTLEKFSYLTGRSLSTFHRDFKKKFNASPQKWLTRKRLELAHYQISEKNKKPVEVYLDAGFEYLSHFSFAFKNTMDIHPTKLPNTFEHTNLK</sequence>
<reference evidence="6 8" key="2">
    <citation type="submission" date="2023-11" db="EMBL/GenBank/DDBJ databases">
        <title>MicrobeMod: A computational toolkit for identifying prokaryotic methylation and restriction-modification with nanopore sequencing.</title>
        <authorList>
            <person name="Crits-Christoph A."/>
            <person name="Kang S.C."/>
            <person name="Lee H."/>
            <person name="Ostrov N."/>
        </authorList>
    </citation>
    <scope>NUCLEOTIDE SEQUENCE [LARGE SCALE GENOMIC DNA]</scope>
    <source>
        <strain evidence="6 8">ATCC 23090</strain>
    </source>
</reference>
<organism evidence="5 7">
    <name type="scientific">Chitinophaga sancti</name>
    <dbReference type="NCBI Taxonomy" id="1004"/>
    <lineage>
        <taxon>Bacteria</taxon>
        <taxon>Pseudomonadati</taxon>
        <taxon>Bacteroidota</taxon>
        <taxon>Chitinophagia</taxon>
        <taxon>Chitinophagales</taxon>
        <taxon>Chitinophagaceae</taxon>
        <taxon>Chitinophaga</taxon>
    </lineage>
</organism>
<evidence type="ECO:0000313" key="5">
    <source>
        <dbReference type="EMBL" id="SFW86163.1"/>
    </source>
</evidence>
<dbReference type="PANTHER" id="PTHR47504">
    <property type="entry name" value="RIGHT ORIGIN-BINDING PROTEIN"/>
    <property type="match status" value="1"/>
</dbReference>
<dbReference type="Proteomes" id="UP000183788">
    <property type="component" value="Unassembled WGS sequence"/>
</dbReference>
<reference evidence="5 7" key="1">
    <citation type="submission" date="2016-11" db="EMBL/GenBank/DDBJ databases">
        <authorList>
            <person name="Jaros S."/>
            <person name="Januszkiewicz K."/>
            <person name="Wedrychowicz H."/>
        </authorList>
    </citation>
    <scope>NUCLEOTIDE SEQUENCE [LARGE SCALE GENOMIC DNA]</scope>
    <source>
        <strain evidence="5 7">DSM 784</strain>
    </source>
</reference>
<name>A0A1K1SP95_9BACT</name>
<dbReference type="InterPro" id="IPR050959">
    <property type="entry name" value="MarA-like"/>
</dbReference>
<keyword evidence="8" id="KW-1185">Reference proteome</keyword>
<dbReference type="EMBL" id="CP140154">
    <property type="protein sequence ID" value="WQG89975.1"/>
    <property type="molecule type" value="Genomic_DNA"/>
</dbReference>
<keyword evidence="3" id="KW-0804">Transcription</keyword>
<dbReference type="PROSITE" id="PS01124">
    <property type="entry name" value="HTH_ARAC_FAMILY_2"/>
    <property type="match status" value="1"/>
</dbReference>
<dbReference type="PANTHER" id="PTHR47504:SF5">
    <property type="entry name" value="RIGHT ORIGIN-BINDING PROTEIN"/>
    <property type="match status" value="1"/>
</dbReference>
<dbReference type="RefSeq" id="WP_072365240.1">
    <property type="nucleotide sequence ID" value="NZ_CP139972.1"/>
</dbReference>
<gene>
    <name evidence="5" type="ORF">SAMN05661012_05850</name>
    <name evidence="6" type="ORF">SR876_00590</name>
</gene>
<protein>
    <submittedName>
        <fullName evidence="6">AraC family transcriptional regulator</fullName>
    </submittedName>
    <submittedName>
        <fullName evidence="5">AraC-type DNA-binding protein</fullName>
    </submittedName>
</protein>
<dbReference type="InterPro" id="IPR009057">
    <property type="entry name" value="Homeodomain-like_sf"/>
</dbReference>
<dbReference type="OrthoDB" id="4480133at2"/>
<dbReference type="GO" id="GO:0003700">
    <property type="term" value="F:DNA-binding transcription factor activity"/>
    <property type="evidence" value="ECO:0007669"/>
    <property type="project" value="InterPro"/>
</dbReference>
<evidence type="ECO:0000313" key="6">
    <source>
        <dbReference type="EMBL" id="WQG89975.1"/>
    </source>
</evidence>
<keyword evidence="1" id="KW-0805">Transcription regulation</keyword>
<dbReference type="STRING" id="1004.SAMN05661012_05850"/>
<dbReference type="InterPro" id="IPR018060">
    <property type="entry name" value="HTH_AraC"/>
</dbReference>
<dbReference type="Proteomes" id="UP001326715">
    <property type="component" value="Chromosome"/>
</dbReference>
<evidence type="ECO:0000259" key="4">
    <source>
        <dbReference type="PROSITE" id="PS01124"/>
    </source>
</evidence>
<proteinExistence type="predicted"/>
<evidence type="ECO:0000256" key="3">
    <source>
        <dbReference type="ARBA" id="ARBA00023163"/>
    </source>
</evidence>
<evidence type="ECO:0000256" key="1">
    <source>
        <dbReference type="ARBA" id="ARBA00023015"/>
    </source>
</evidence>
<evidence type="ECO:0000256" key="2">
    <source>
        <dbReference type="ARBA" id="ARBA00023125"/>
    </source>
</evidence>
<dbReference type="AlphaFoldDB" id="A0A1K1SP95"/>
<evidence type="ECO:0000313" key="8">
    <source>
        <dbReference type="Proteomes" id="UP001326715"/>
    </source>
</evidence>